<proteinExistence type="predicted"/>
<keyword evidence="2" id="KW-0812">Transmembrane</keyword>
<keyword evidence="4" id="KW-1185">Reference proteome</keyword>
<evidence type="ECO:0000256" key="1">
    <source>
        <dbReference type="SAM" id="MobiDB-lite"/>
    </source>
</evidence>
<dbReference type="Proteomes" id="UP001499841">
    <property type="component" value="Unassembled WGS sequence"/>
</dbReference>
<evidence type="ECO:0008006" key="5">
    <source>
        <dbReference type="Google" id="ProtNLM"/>
    </source>
</evidence>
<keyword evidence="2" id="KW-0472">Membrane</keyword>
<reference evidence="4" key="1">
    <citation type="journal article" date="2019" name="Int. J. Syst. Evol. Microbiol.">
        <title>The Global Catalogue of Microorganisms (GCM) 10K type strain sequencing project: providing services to taxonomists for standard genome sequencing and annotation.</title>
        <authorList>
            <consortium name="The Broad Institute Genomics Platform"/>
            <consortium name="The Broad Institute Genome Sequencing Center for Infectious Disease"/>
            <person name="Wu L."/>
            <person name="Ma J."/>
        </authorList>
    </citation>
    <scope>NUCLEOTIDE SEQUENCE [LARGE SCALE GENOMIC DNA]</scope>
    <source>
        <strain evidence="4">JCM 17459</strain>
    </source>
</reference>
<sequence>MTTPSPDDDRTPRRDEPTPDLSPTGGTSDAGEPAGARTGSTGSAPRRPREWDDTSDLETTATRRQGFLGLHGDASDAGPQPGPHVTTGGGDASRDAPTTGGRSARTPEEAALRDRWREREASAGVLDGATQAAPRSRAGAHWWSLLLTLVLTPVAWYLVADAGARLTLGDDSPWARGEVAPAALLELLAGLVVTAAVLLAARWSSLGAQVIGTLVLLAGLAFVILPSQTAEVVGPAVTWLEDLNALGRNTAHHLLADGPSGWLALYGLGLLSLGVVSHGARRLGRADERAREAYAVRTGRSARRGDGR</sequence>
<evidence type="ECO:0000313" key="4">
    <source>
        <dbReference type="Proteomes" id="UP001499841"/>
    </source>
</evidence>
<feature type="transmembrane region" description="Helical" evidence="2">
    <location>
        <begin position="262"/>
        <end position="280"/>
    </location>
</feature>
<accession>A0ABP6UJ31</accession>
<evidence type="ECO:0000313" key="3">
    <source>
        <dbReference type="EMBL" id="GAA3509412.1"/>
    </source>
</evidence>
<organism evidence="3 4">
    <name type="scientific">Georgenia daeguensis</name>
    <dbReference type="NCBI Taxonomy" id="908355"/>
    <lineage>
        <taxon>Bacteria</taxon>
        <taxon>Bacillati</taxon>
        <taxon>Actinomycetota</taxon>
        <taxon>Actinomycetes</taxon>
        <taxon>Micrococcales</taxon>
        <taxon>Bogoriellaceae</taxon>
        <taxon>Georgenia</taxon>
    </lineage>
</organism>
<feature type="compositionally biased region" description="Basic and acidic residues" evidence="1">
    <location>
        <begin position="105"/>
        <end position="115"/>
    </location>
</feature>
<feature type="transmembrane region" description="Helical" evidence="2">
    <location>
        <begin position="206"/>
        <end position="225"/>
    </location>
</feature>
<gene>
    <name evidence="3" type="ORF">GCM10022262_35900</name>
</gene>
<keyword evidence="2" id="KW-1133">Transmembrane helix</keyword>
<comment type="caution">
    <text evidence="3">The sequence shown here is derived from an EMBL/GenBank/DDBJ whole genome shotgun (WGS) entry which is preliminary data.</text>
</comment>
<feature type="region of interest" description="Disordered" evidence="1">
    <location>
        <begin position="1"/>
        <end position="115"/>
    </location>
</feature>
<feature type="compositionally biased region" description="Basic and acidic residues" evidence="1">
    <location>
        <begin position="7"/>
        <end position="17"/>
    </location>
</feature>
<feature type="transmembrane region" description="Helical" evidence="2">
    <location>
        <begin position="179"/>
        <end position="199"/>
    </location>
</feature>
<feature type="transmembrane region" description="Helical" evidence="2">
    <location>
        <begin position="140"/>
        <end position="159"/>
    </location>
</feature>
<dbReference type="RefSeq" id="WP_345044276.1">
    <property type="nucleotide sequence ID" value="NZ_BAABBA010000024.1"/>
</dbReference>
<protein>
    <recommendedName>
        <fullName evidence="5">Trp biosynthesis-associated membrane protein</fullName>
    </recommendedName>
</protein>
<dbReference type="EMBL" id="BAABBA010000024">
    <property type="protein sequence ID" value="GAA3509412.1"/>
    <property type="molecule type" value="Genomic_DNA"/>
</dbReference>
<evidence type="ECO:0000256" key="2">
    <source>
        <dbReference type="SAM" id="Phobius"/>
    </source>
</evidence>
<name>A0ABP6UJ31_9MICO</name>